<dbReference type="Pfam" id="PF01988">
    <property type="entry name" value="VIT1"/>
    <property type="match status" value="1"/>
</dbReference>
<reference evidence="7" key="1">
    <citation type="submission" date="2016-10" db="EMBL/GenBank/DDBJ databases">
        <title>Sequence of Gallionella enrichment culture.</title>
        <authorList>
            <person name="Poehlein A."/>
            <person name="Muehling M."/>
            <person name="Daniel R."/>
        </authorList>
    </citation>
    <scope>NUCLEOTIDE SEQUENCE</scope>
</reference>
<dbReference type="CDD" id="cd02432">
    <property type="entry name" value="Nodulin-21_like_1"/>
    <property type="match status" value="1"/>
</dbReference>
<dbReference type="GO" id="GO:0030026">
    <property type="term" value="P:intracellular manganese ion homeostasis"/>
    <property type="evidence" value="ECO:0007669"/>
    <property type="project" value="InterPro"/>
</dbReference>
<evidence type="ECO:0000256" key="6">
    <source>
        <dbReference type="SAM" id="Phobius"/>
    </source>
</evidence>
<keyword evidence="2 6" id="KW-0812">Transmembrane</keyword>
<comment type="caution">
    <text evidence="7">The sequence shown here is derived from an EMBL/GenBank/DDBJ whole genome shotgun (WGS) entry which is preliminary data.</text>
</comment>
<sequence length="259" mass="26210">MVDPQQSGDDVAPDVQPPSSGSIDVGQHTGEPHSDGMGARLNWLRAGVLGANDGIISTAGLVIGVAAATTARGPIVTAGVAGLVAGAVSMALGEYVSVSSQRDTERALLEKERRELEEFPEAELAELADIYVKKGLSKTTARIVAEELTANDAFAAHVDAELGIDPDDLTNPWHAAFASALAFTVGAALPLLAIVLAPTAARVTVTFAVVIVALALTGSVSAALGKAGHLRAIVRLVVGGALAMLVTFGIGALLGAHVS</sequence>
<name>A0A1J5RBM6_9ZZZZ</name>
<feature type="transmembrane region" description="Helical" evidence="6">
    <location>
        <begin position="236"/>
        <end position="258"/>
    </location>
</feature>
<comment type="subcellular location">
    <subcellularLocation>
        <location evidence="1">Endomembrane system</location>
        <topology evidence="1">Multi-pass membrane protein</topology>
    </subcellularLocation>
</comment>
<feature type="region of interest" description="Disordered" evidence="5">
    <location>
        <begin position="1"/>
        <end position="37"/>
    </location>
</feature>
<evidence type="ECO:0000256" key="5">
    <source>
        <dbReference type="SAM" id="MobiDB-lite"/>
    </source>
</evidence>
<accession>A0A1J5RBM6</accession>
<dbReference type="GO" id="GO:0005384">
    <property type="term" value="F:manganese ion transmembrane transporter activity"/>
    <property type="evidence" value="ECO:0007669"/>
    <property type="project" value="InterPro"/>
</dbReference>
<proteinExistence type="predicted"/>
<dbReference type="AlphaFoldDB" id="A0A1J5RBM6"/>
<protein>
    <submittedName>
        <fullName evidence="7">VIT family protein</fullName>
    </submittedName>
</protein>
<dbReference type="GO" id="GO:0012505">
    <property type="term" value="C:endomembrane system"/>
    <property type="evidence" value="ECO:0007669"/>
    <property type="project" value="UniProtKB-SubCell"/>
</dbReference>
<feature type="transmembrane region" description="Helical" evidence="6">
    <location>
        <begin position="75"/>
        <end position="96"/>
    </location>
</feature>
<evidence type="ECO:0000256" key="2">
    <source>
        <dbReference type="ARBA" id="ARBA00022692"/>
    </source>
</evidence>
<evidence type="ECO:0000256" key="1">
    <source>
        <dbReference type="ARBA" id="ARBA00004127"/>
    </source>
</evidence>
<dbReference type="PANTHER" id="PTHR31851">
    <property type="entry name" value="FE(2+)/MN(2+) TRANSPORTER PCL1"/>
    <property type="match status" value="1"/>
</dbReference>
<gene>
    <name evidence="7" type="ORF">GALL_248990</name>
</gene>
<keyword evidence="3 6" id="KW-1133">Transmembrane helix</keyword>
<feature type="transmembrane region" description="Helical" evidence="6">
    <location>
        <begin position="46"/>
        <end position="69"/>
    </location>
</feature>
<dbReference type="EMBL" id="MLJW01000213">
    <property type="protein sequence ID" value="OIQ93193.1"/>
    <property type="molecule type" value="Genomic_DNA"/>
</dbReference>
<dbReference type="InterPro" id="IPR008217">
    <property type="entry name" value="Ccc1_fam"/>
</dbReference>
<organism evidence="7">
    <name type="scientific">mine drainage metagenome</name>
    <dbReference type="NCBI Taxonomy" id="410659"/>
    <lineage>
        <taxon>unclassified sequences</taxon>
        <taxon>metagenomes</taxon>
        <taxon>ecological metagenomes</taxon>
    </lineage>
</organism>
<keyword evidence="4 6" id="KW-0472">Membrane</keyword>
<evidence type="ECO:0000256" key="3">
    <source>
        <dbReference type="ARBA" id="ARBA00022989"/>
    </source>
</evidence>
<feature type="transmembrane region" description="Helical" evidence="6">
    <location>
        <begin position="175"/>
        <end position="197"/>
    </location>
</feature>
<feature type="transmembrane region" description="Helical" evidence="6">
    <location>
        <begin position="203"/>
        <end position="224"/>
    </location>
</feature>
<evidence type="ECO:0000256" key="4">
    <source>
        <dbReference type="ARBA" id="ARBA00023136"/>
    </source>
</evidence>
<evidence type="ECO:0000313" key="7">
    <source>
        <dbReference type="EMBL" id="OIQ93193.1"/>
    </source>
</evidence>